<keyword evidence="1" id="KW-0472">Membrane</keyword>
<dbReference type="Pfam" id="PF00535">
    <property type="entry name" value="Glycos_transf_2"/>
    <property type="match status" value="1"/>
</dbReference>
<feature type="transmembrane region" description="Helical" evidence="1">
    <location>
        <begin position="263"/>
        <end position="281"/>
    </location>
</feature>
<gene>
    <name evidence="3" type="ORF">KEM10_17475</name>
</gene>
<sequence length="331" mass="37732">MQFSVIIPVYNRPEEIVELLESLTLQSAKSEFEVIIVEDGSSISSREVIDPYFHQLDLHYYYQENQGPGLARNFGASKAKNDFLVFFDSDCIIPSNYFNVIIDEFEKEQIECYGGPDSSHPFFTPIQKAISYSMTSPITTGGIRGGKKKLDKFYPRSFNLGISKKVFNELGGFGTMRFGEDLDFSMRIDKAGYDIKLIRDAYVYHKRRTKFKAFYKQVFNSGIARIDLSLMHPGTLKIVHLLPSLFAIGYPLLVLGALFLSPLIWLLIFLFPLIVIADAWSRTKQFNVAILCSMASLVQLFGYGYGFINAFWVRIIRGKGSFHSFAQSFYD</sequence>
<dbReference type="PANTHER" id="PTHR43685">
    <property type="entry name" value="GLYCOSYLTRANSFERASE"/>
    <property type="match status" value="1"/>
</dbReference>
<organism evidence="3 4">
    <name type="scientific">Carboxylicivirga linearis</name>
    <dbReference type="NCBI Taxonomy" id="1628157"/>
    <lineage>
        <taxon>Bacteria</taxon>
        <taxon>Pseudomonadati</taxon>
        <taxon>Bacteroidota</taxon>
        <taxon>Bacteroidia</taxon>
        <taxon>Marinilabiliales</taxon>
        <taxon>Marinilabiliaceae</taxon>
        <taxon>Carboxylicivirga</taxon>
    </lineage>
</organism>
<name>A0ABS5JYU5_9BACT</name>
<dbReference type="EMBL" id="JAGUCO010000018">
    <property type="protein sequence ID" value="MBS2100082.1"/>
    <property type="molecule type" value="Genomic_DNA"/>
</dbReference>
<dbReference type="SUPFAM" id="SSF53448">
    <property type="entry name" value="Nucleotide-diphospho-sugar transferases"/>
    <property type="match status" value="1"/>
</dbReference>
<dbReference type="EC" id="2.4.-.-" evidence="3"/>
<keyword evidence="3" id="KW-0808">Transferase</keyword>
<dbReference type="PANTHER" id="PTHR43685:SF2">
    <property type="entry name" value="GLYCOSYLTRANSFERASE 2-LIKE DOMAIN-CONTAINING PROTEIN"/>
    <property type="match status" value="1"/>
</dbReference>
<protein>
    <submittedName>
        <fullName evidence="3">Glycosyltransferase</fullName>
        <ecNumber evidence="3">2.4.-.-</ecNumber>
    </submittedName>
</protein>
<comment type="caution">
    <text evidence="3">The sequence shown here is derived from an EMBL/GenBank/DDBJ whole genome shotgun (WGS) entry which is preliminary data.</text>
</comment>
<dbReference type="RefSeq" id="WP_212217324.1">
    <property type="nucleotide sequence ID" value="NZ_JAGUCO010000018.1"/>
</dbReference>
<dbReference type="InterPro" id="IPR050834">
    <property type="entry name" value="Glycosyltransf_2"/>
</dbReference>
<feature type="domain" description="Glycosyltransferase 2-like" evidence="2">
    <location>
        <begin position="4"/>
        <end position="168"/>
    </location>
</feature>
<keyword evidence="1" id="KW-0812">Transmembrane</keyword>
<evidence type="ECO:0000256" key="1">
    <source>
        <dbReference type="SAM" id="Phobius"/>
    </source>
</evidence>
<dbReference type="Proteomes" id="UP000708576">
    <property type="component" value="Unassembled WGS sequence"/>
</dbReference>
<proteinExistence type="predicted"/>
<dbReference type="InterPro" id="IPR001173">
    <property type="entry name" value="Glyco_trans_2-like"/>
</dbReference>
<dbReference type="InterPro" id="IPR029044">
    <property type="entry name" value="Nucleotide-diphossugar_trans"/>
</dbReference>
<dbReference type="Gene3D" id="3.90.550.10">
    <property type="entry name" value="Spore Coat Polysaccharide Biosynthesis Protein SpsA, Chain A"/>
    <property type="match status" value="1"/>
</dbReference>
<keyword evidence="4" id="KW-1185">Reference proteome</keyword>
<reference evidence="3 4" key="1">
    <citation type="journal article" date="2015" name="Int. J. Syst. Evol. Microbiol.">
        <title>Carboxylicivirga linearis sp. nov., isolated from a sea cucumber culture pond.</title>
        <authorList>
            <person name="Wang F.Q."/>
            <person name="Zhou Y.X."/>
            <person name="Lin X.Z."/>
            <person name="Chen G.J."/>
            <person name="Du Z.J."/>
        </authorList>
    </citation>
    <scope>NUCLEOTIDE SEQUENCE [LARGE SCALE GENOMIC DNA]</scope>
    <source>
        <strain evidence="3 4">FB218</strain>
    </source>
</reference>
<evidence type="ECO:0000313" key="4">
    <source>
        <dbReference type="Proteomes" id="UP000708576"/>
    </source>
</evidence>
<evidence type="ECO:0000259" key="2">
    <source>
        <dbReference type="Pfam" id="PF00535"/>
    </source>
</evidence>
<keyword evidence="3" id="KW-0328">Glycosyltransferase</keyword>
<dbReference type="GO" id="GO:0016757">
    <property type="term" value="F:glycosyltransferase activity"/>
    <property type="evidence" value="ECO:0007669"/>
    <property type="project" value="UniProtKB-KW"/>
</dbReference>
<evidence type="ECO:0000313" key="3">
    <source>
        <dbReference type="EMBL" id="MBS2100082.1"/>
    </source>
</evidence>
<feature type="transmembrane region" description="Helical" evidence="1">
    <location>
        <begin position="288"/>
        <end position="312"/>
    </location>
</feature>
<keyword evidence="1" id="KW-1133">Transmembrane helix</keyword>
<accession>A0ABS5JYU5</accession>